<dbReference type="EMBL" id="JAGKSQ010000001">
    <property type="protein sequence ID" value="MBP3949600.1"/>
    <property type="molecule type" value="Genomic_DNA"/>
</dbReference>
<name>A0A941ALN8_9BACI</name>
<proteinExistence type="predicted"/>
<accession>A0A941ALN8</accession>
<evidence type="ECO:0000313" key="1">
    <source>
        <dbReference type="EMBL" id="MBP3949600.1"/>
    </source>
</evidence>
<keyword evidence="2" id="KW-1185">Reference proteome</keyword>
<reference evidence="1" key="1">
    <citation type="submission" date="2021-03" db="EMBL/GenBank/DDBJ databases">
        <title>Bacillus suaedae sp. nov., isolated from Suaeda aralocaspica.</title>
        <authorList>
            <person name="Lei R.F.R."/>
        </authorList>
    </citation>
    <scope>NUCLEOTIDE SEQUENCE</scope>
    <source>
        <strain evidence="1">YZJH907-2</strain>
    </source>
</reference>
<comment type="caution">
    <text evidence="1">The sequence shown here is derived from an EMBL/GenBank/DDBJ whole genome shotgun (WGS) entry which is preliminary data.</text>
</comment>
<protein>
    <submittedName>
        <fullName evidence="1">Uncharacterized protein</fullName>
    </submittedName>
</protein>
<sequence length="206" mass="23557">MDVKSGMPVPYFEVNQQLDILSHSEHASSLFASVLNFLSLVDTGSKKKVMNQLLSKTAMQSFECNLRTFHNPLTLFQIYAQWDDGIGKIVCIEKETEYRQATHILHKLREQLHSADFHDYENQMRKDLLPLLNVNVSDLNRLSLSEYSGSLADIPTKIETVLDLLSVLRPELIEIGKSDYLDLVTNELTNIRAIIHYLLAVVPEER</sequence>
<dbReference type="Proteomes" id="UP000678228">
    <property type="component" value="Unassembled WGS sequence"/>
</dbReference>
<dbReference type="RefSeq" id="WP_210594983.1">
    <property type="nucleotide sequence ID" value="NZ_JAGKSQ010000001.1"/>
</dbReference>
<gene>
    <name evidence="1" type="ORF">J7W16_00545</name>
</gene>
<dbReference type="AlphaFoldDB" id="A0A941ALN8"/>
<evidence type="ECO:0000313" key="2">
    <source>
        <dbReference type="Proteomes" id="UP000678228"/>
    </source>
</evidence>
<organism evidence="1 2">
    <name type="scientific">Halalkalibacter suaedae</name>
    <dbReference type="NCBI Taxonomy" id="2822140"/>
    <lineage>
        <taxon>Bacteria</taxon>
        <taxon>Bacillati</taxon>
        <taxon>Bacillota</taxon>
        <taxon>Bacilli</taxon>
        <taxon>Bacillales</taxon>
        <taxon>Bacillaceae</taxon>
        <taxon>Halalkalibacter</taxon>
    </lineage>
</organism>